<evidence type="ECO:0000313" key="1">
    <source>
        <dbReference type="EMBL" id="OUM08090.1"/>
    </source>
</evidence>
<protein>
    <submittedName>
        <fullName evidence="1">Uncharacterized protein</fullName>
    </submittedName>
</protein>
<proteinExistence type="predicted"/>
<organism evidence="1 2">
    <name type="scientific">Pseudomonas syringae</name>
    <dbReference type="NCBI Taxonomy" id="317"/>
    <lineage>
        <taxon>Bacteria</taxon>
        <taxon>Pseudomonadati</taxon>
        <taxon>Pseudomonadota</taxon>
        <taxon>Gammaproteobacteria</taxon>
        <taxon>Pseudomonadales</taxon>
        <taxon>Pseudomonadaceae</taxon>
        <taxon>Pseudomonas</taxon>
    </lineage>
</organism>
<sequence>MTFASSPPPAIRRTFCAIPESGMDDIEAWLVRDHLGFLPSITWDEVSESMRVLIVSEAGAGKTYECKTRQELLWDRGEPAFYLELSELAMASLEDLLTSEEESRLKVWLTSQSDVATFFLDSIDELRLTLKSFKTALNKLSKALSGHLARARIVITTRPIPVDLKLISRYLPLELVPEQDVTPSAEGFAQAVMGKAVESRDADSEVARSDLLVVTLLPLSDLQIRGMAALESVTEIDDFLSAIHARNAQDFARRPQDLIELCVDWKESRRIRTHAEQVHHNVLVKLKPRVEPPELIDLSPEQAYEGASRLALAALLTRKLTIKHNTQSDLKVMSASVAFDPTRVLADWENDKVQVLLERGLFGFANYGRVRFHHRSVVEYLAAARLENRLAQGMSFKAVKRLLFAETAENVPVIRPSMRPVATWLARSHRSIFEEVRNREPELLFLHGDPEVLTLEQRKEALSAFVSRYRNGTWRGIRIPALQASRFASTDLSPLVKKFWESGVENFEVRELLLQLVGAGRMSNCADFVLSAAIDVSLSSDERWAAIETLVQIQDTRVLTIAQSMEKEPKLWTERLIRLALPEFFPNLISSDQLVKLLVAQPADSRDSSGLMRYLCRMIRNVSIEKEAIRRLLELLLEVVEAELTWSEGWPHIKTSRPDLLPLLAITCFRSLSSSATDEVVIRASIVLLSIVSGQHSDDDNSNELRKFFDEAPAVLRERVFWCEDAWRQRLNHQIDPWQRLFPTAHYGSLHLDFNGDHAWMLASLAQTQRRLDERQLVLEALLHALPNRPSEESWVGYVESIKPATGNDPVLLARLEEALMPVIKSAQMVAFEERGLRARRDAELRAEQDRRYWTEFWGLIVENPEQILECNRFEDLWDVMGRTPGQNQASGWNRRFLERHFGRAVTDRIRDNIKVLWRQHPPKLPMNRPRDEVGWHYTSWRIGLAALWAEAEDPLWATKISEDDARIAAHYICVENLSSPAWFNQLVDSWPLIVQDTLGSQLRWELTKTAEPGDQSWVLHALRRSPTSVMQPFISVFQHWIVSFIEPQVDTGEHHAAWERANAVLKILVSLRNEIGPDFLLTTVGDKQRAATTSAFSQLWLSAYLALDHDAAIVEITRILASEAPTPMGAGVVLFANLFGGRWNSLPFDLDFGRFSVDQHVRLLKLAYQHIRATDDARREGTFTPDVRDDAQQARNTLLGSFLRLEGAKAWKAKMALAADPRFSHFQDRLRALAVERAAEEMDKMELTEHEVRLIDTIGDAPPKTRDDMFALMRDRLDDIDDFLLRDTSSRDTWALINLEKLMRREIARCLSDSAYGLYTVDQEAATADEKETDIRMRATSGQQATIELKVAEKGWSGSALFETLRKQLVQKYMAAVTCRSGCLIVTVSSKTTWQHPVTGVLIGIQELRTLLEAEAEAIMEEMAREVRLLVRVIDLRPRLKKENF</sequence>
<dbReference type="EMBL" id="MTSA01000005">
    <property type="protein sequence ID" value="OUM08090.1"/>
    <property type="molecule type" value="Genomic_DNA"/>
</dbReference>
<accession>A0A244EVT9</accession>
<gene>
    <name evidence="1" type="ORF">BW686_07285</name>
</gene>
<reference evidence="1 2" key="1">
    <citation type="submission" date="2017-01" db="EMBL/GenBank/DDBJ databases">
        <authorList>
            <person name="Mah S.A."/>
            <person name="Swanson W.J."/>
            <person name="Moy G.W."/>
            <person name="Vacquier V.D."/>
        </authorList>
    </citation>
    <scope>NUCLEOTIDE SEQUENCE [LARGE SCALE GENOMIC DNA]</scope>
    <source>
        <strain evidence="1">PDD-32b-74</strain>
    </source>
</reference>
<name>A0A244EVT9_PSESX</name>
<evidence type="ECO:0000313" key="2">
    <source>
        <dbReference type="Proteomes" id="UP000195128"/>
    </source>
</evidence>
<dbReference type="SUPFAM" id="SSF52540">
    <property type="entry name" value="P-loop containing nucleoside triphosphate hydrolases"/>
    <property type="match status" value="1"/>
</dbReference>
<comment type="caution">
    <text evidence="1">The sequence shown here is derived from an EMBL/GenBank/DDBJ whole genome shotgun (WGS) entry which is preliminary data.</text>
</comment>
<dbReference type="Proteomes" id="UP000195128">
    <property type="component" value="Unassembled WGS sequence"/>
</dbReference>
<dbReference type="Gene3D" id="3.40.50.300">
    <property type="entry name" value="P-loop containing nucleotide triphosphate hydrolases"/>
    <property type="match status" value="1"/>
</dbReference>
<dbReference type="InterPro" id="IPR027417">
    <property type="entry name" value="P-loop_NTPase"/>
</dbReference>